<dbReference type="RefSeq" id="WP_114899084.1">
    <property type="nucleotide sequence ID" value="NZ_CP031222.1"/>
</dbReference>
<dbReference type="Proteomes" id="UP000253940">
    <property type="component" value="Chromosome"/>
</dbReference>
<proteinExistence type="predicted"/>
<sequence length="116" mass="12878">MQIRTIYFKVLDMQAAINFWQALLKAKPIKQSTRWSEFKIGATRLGLLLNDFGEQVSGSGCVPVFALEKDQLIAFVELAKSLGAIVVFDGLDKPEIGSIVLEVPTGHEFEVCHCHD</sequence>
<accession>A0A345P6R5</accession>
<gene>
    <name evidence="2" type="ORF">HYN46_09055</name>
</gene>
<organism evidence="2 3">
    <name type="scientific">Aquirhabdus parva</name>
    <dbReference type="NCBI Taxonomy" id="2283318"/>
    <lineage>
        <taxon>Bacteria</taxon>
        <taxon>Pseudomonadati</taxon>
        <taxon>Pseudomonadota</taxon>
        <taxon>Gammaproteobacteria</taxon>
        <taxon>Moraxellales</taxon>
        <taxon>Moraxellaceae</taxon>
        <taxon>Aquirhabdus</taxon>
    </lineage>
</organism>
<dbReference type="SUPFAM" id="SSF54593">
    <property type="entry name" value="Glyoxalase/Bleomycin resistance protein/Dihydroxybiphenyl dioxygenase"/>
    <property type="match status" value="1"/>
</dbReference>
<reference evidence="2 3" key="1">
    <citation type="submission" date="2018-07" db="EMBL/GenBank/DDBJ databases">
        <title>Genome sequencing of Moraxellaceae gen. HYN0046.</title>
        <authorList>
            <person name="Kim M."/>
            <person name="Yi H."/>
        </authorList>
    </citation>
    <scope>NUCLEOTIDE SEQUENCE [LARGE SCALE GENOMIC DNA]</scope>
    <source>
        <strain evidence="2 3">HYN0046</strain>
    </source>
</reference>
<dbReference type="InterPro" id="IPR037523">
    <property type="entry name" value="VOC_core"/>
</dbReference>
<dbReference type="EMBL" id="CP031222">
    <property type="protein sequence ID" value="AXI02974.1"/>
    <property type="molecule type" value="Genomic_DNA"/>
</dbReference>
<dbReference type="PROSITE" id="PS51819">
    <property type="entry name" value="VOC"/>
    <property type="match status" value="1"/>
</dbReference>
<evidence type="ECO:0000259" key="1">
    <source>
        <dbReference type="PROSITE" id="PS51819"/>
    </source>
</evidence>
<evidence type="ECO:0000313" key="2">
    <source>
        <dbReference type="EMBL" id="AXI02974.1"/>
    </source>
</evidence>
<dbReference type="InterPro" id="IPR029068">
    <property type="entry name" value="Glyas_Bleomycin-R_OHBP_Dase"/>
</dbReference>
<evidence type="ECO:0000313" key="3">
    <source>
        <dbReference type="Proteomes" id="UP000253940"/>
    </source>
</evidence>
<dbReference type="KEGG" id="mbah:HYN46_09055"/>
<protein>
    <submittedName>
        <fullName evidence="2">VOC family protein</fullName>
    </submittedName>
</protein>
<dbReference type="Gene3D" id="3.10.180.10">
    <property type="entry name" value="2,3-Dihydroxybiphenyl 1,2-Dioxygenase, domain 1"/>
    <property type="match status" value="1"/>
</dbReference>
<dbReference type="AlphaFoldDB" id="A0A345P6R5"/>
<feature type="domain" description="VOC" evidence="1">
    <location>
        <begin position="2"/>
        <end position="114"/>
    </location>
</feature>
<name>A0A345P6R5_9GAMM</name>
<keyword evidence="3" id="KW-1185">Reference proteome</keyword>